<proteinExistence type="predicted"/>
<evidence type="ECO:0000256" key="2">
    <source>
        <dbReference type="ARBA" id="ARBA00022692"/>
    </source>
</evidence>
<keyword evidence="1" id="KW-1134">Transmembrane beta strand</keyword>
<dbReference type="PANTHER" id="PTHR34597">
    <property type="entry name" value="SLR1661 PROTEIN"/>
    <property type="match status" value="1"/>
</dbReference>
<dbReference type="Pfam" id="PF03865">
    <property type="entry name" value="ShlB"/>
    <property type="match status" value="1"/>
</dbReference>
<dbReference type="PANTHER" id="PTHR34597:SF1">
    <property type="entry name" value="HEME_HEMOPEXIN TRANSPORTER PROTEIN HUXB"/>
    <property type="match status" value="1"/>
</dbReference>
<feature type="chain" id="PRO_5003334700" evidence="4">
    <location>
        <begin position="35"/>
        <end position="597"/>
    </location>
</feature>
<keyword evidence="3" id="KW-0998">Cell outer membrane</keyword>
<keyword evidence="8" id="KW-1185">Reference proteome</keyword>
<evidence type="ECO:0000259" key="6">
    <source>
        <dbReference type="Pfam" id="PF08479"/>
    </source>
</evidence>
<dbReference type="InterPro" id="IPR051544">
    <property type="entry name" value="TPS_OM_transporter"/>
</dbReference>
<dbReference type="GO" id="GO:0098046">
    <property type="term" value="C:type V protein secretion system complex"/>
    <property type="evidence" value="ECO:0007669"/>
    <property type="project" value="TreeGrafter"/>
</dbReference>
<dbReference type="HOGENOM" id="CLU_021521_2_2_6"/>
<keyword evidence="4" id="KW-0732">Signal</keyword>
<dbReference type="Gene3D" id="2.40.160.50">
    <property type="entry name" value="membrane protein fhac: a member of the omp85/tpsb transporter family"/>
    <property type="match status" value="1"/>
</dbReference>
<evidence type="ECO:0000313" key="8">
    <source>
        <dbReference type="Proteomes" id="UP000009232"/>
    </source>
</evidence>
<evidence type="ECO:0000313" key="7">
    <source>
        <dbReference type="EMBL" id="AEG31983.1"/>
    </source>
</evidence>
<dbReference type="AlphaFoldDB" id="F6D8Y3"/>
<dbReference type="Pfam" id="PF08479">
    <property type="entry name" value="POTRA_2"/>
    <property type="match status" value="1"/>
</dbReference>
<evidence type="ECO:0000256" key="1">
    <source>
        <dbReference type="ARBA" id="ARBA00022452"/>
    </source>
</evidence>
<gene>
    <name evidence="7" type="ordered locus">Thicy_1216</name>
</gene>
<dbReference type="GO" id="GO:0046819">
    <property type="term" value="P:protein secretion by the type V secretion system"/>
    <property type="evidence" value="ECO:0007669"/>
    <property type="project" value="TreeGrafter"/>
</dbReference>
<evidence type="ECO:0000256" key="4">
    <source>
        <dbReference type="SAM" id="SignalP"/>
    </source>
</evidence>
<keyword evidence="2" id="KW-0812">Transmembrane</keyword>
<name>F6D8Y3_THICA</name>
<feature type="signal peptide" evidence="4">
    <location>
        <begin position="1"/>
        <end position="34"/>
    </location>
</feature>
<organism evidence="7 8">
    <name type="scientific">Thiomicrospira cyclica (strain DSM 14477 / JCM 11371 / ALM1)</name>
    <name type="common">Thioalkalimicrobium cyclicum</name>
    <dbReference type="NCBI Taxonomy" id="717773"/>
    <lineage>
        <taxon>Bacteria</taxon>
        <taxon>Pseudomonadati</taxon>
        <taxon>Pseudomonadota</taxon>
        <taxon>Gammaproteobacteria</taxon>
        <taxon>Thiotrichales</taxon>
        <taxon>Piscirickettsiaceae</taxon>
        <taxon>Thiomicrospira</taxon>
    </lineage>
</organism>
<dbReference type="RefSeq" id="WP_013835759.1">
    <property type="nucleotide sequence ID" value="NC_015581.1"/>
</dbReference>
<dbReference type="STRING" id="717773.Thicy_1216"/>
<evidence type="ECO:0000259" key="5">
    <source>
        <dbReference type="Pfam" id="PF03865"/>
    </source>
</evidence>
<dbReference type="InterPro" id="IPR005565">
    <property type="entry name" value="Hemolysn_activator_HlyB_C"/>
</dbReference>
<sequence length="597" mass="65451">MAINPIQSFIPPLFLRQALCLSLAGLLASSPAVAQTQPDAGSILQQLTPQIPQIAPALPSVESRQDDPLAPIPAAGPTVLITSMTIVDVDGVLTDEEKFALVGDATGQRLDYAGMLSYRDKVTAYLRAKGYLMARAYLPRQDVTDGTVEIHILIGRLDEQQSFLFEREDANDAADDARPSSELDVDFLTRMAAAHLTPGEALSEAPLNASVLKMSDLHGINATATLTQGAELGELRVRYQLQTEPRHNLLAWVDNQGNRSTGETQAAAQYRLVNPSGKGDQLSLFANHSNGVDLANLSYATPLNPHGLMLNLGYLNLDYRVMTEFGREQQSRGSVQGVNAGLTYALIRSRVHNLYLSGEFSKQHLLDEVRGDIIKQRDKHSLKLGLNGDWLDGRYGGGFNSWSFNWTQGQLDLPIGLDADQGGFQTAGGYTKLNLSFNRIQRLNADWTASLAYRGQRAFKNLDSSEQMSLGGVSGVRAYPGSEASGDEADLINFELRYELPQTGWFDSAQLTAFYDIGWVQLHKDLGNQRPNNQQEINAYSLQGAGLGIRMTRRNNLMLQLQLASKIGTNPGLDNNGNDADGRTDDTRVWAQLVKWF</sequence>
<dbReference type="Gene3D" id="3.10.20.310">
    <property type="entry name" value="membrane protein fhac"/>
    <property type="match status" value="1"/>
</dbReference>
<dbReference type="Proteomes" id="UP000009232">
    <property type="component" value="Chromosome"/>
</dbReference>
<evidence type="ECO:0000256" key="3">
    <source>
        <dbReference type="ARBA" id="ARBA00023237"/>
    </source>
</evidence>
<protein>
    <submittedName>
        <fullName evidence="7">Polypeptide-transport-associated domain protein ShlB-type</fullName>
    </submittedName>
</protein>
<feature type="domain" description="Haemolysin activator HlyB C-terminal" evidence="5">
    <location>
        <begin position="236"/>
        <end position="550"/>
    </location>
</feature>
<feature type="domain" description="Polypeptide-transport-associated ShlB-type" evidence="6">
    <location>
        <begin position="89"/>
        <end position="153"/>
    </location>
</feature>
<dbReference type="eggNOG" id="COG2831">
    <property type="taxonomic scope" value="Bacteria"/>
</dbReference>
<dbReference type="GO" id="GO:0008320">
    <property type="term" value="F:protein transmembrane transporter activity"/>
    <property type="evidence" value="ECO:0007669"/>
    <property type="project" value="TreeGrafter"/>
</dbReference>
<reference evidence="7 8" key="1">
    <citation type="submission" date="2011-05" db="EMBL/GenBank/DDBJ databases">
        <title>Complete sequence of Thioalkalimicrobium cyclicum ALM1.</title>
        <authorList>
            <consortium name="US DOE Joint Genome Institute"/>
            <person name="Lucas S."/>
            <person name="Han J."/>
            <person name="Lapidus A."/>
            <person name="Cheng J.-F."/>
            <person name="Goodwin L."/>
            <person name="Pitluck S."/>
            <person name="Peters L."/>
            <person name="Mikhailova N."/>
            <person name="Davenport K."/>
            <person name="Han C."/>
            <person name="Tapia R."/>
            <person name="Land M."/>
            <person name="Hauser L."/>
            <person name="Kyrpides N."/>
            <person name="Ivanova N."/>
            <person name="Pagani I."/>
            <person name="Kappler U."/>
            <person name="Woyke T."/>
        </authorList>
    </citation>
    <scope>NUCLEOTIDE SEQUENCE [LARGE SCALE GENOMIC DNA]</scope>
    <source>
        <strain evidence="8">DSM 14477 / JCM 11371 / ALM1</strain>
    </source>
</reference>
<dbReference type="KEGG" id="tcy:Thicy_1216"/>
<keyword evidence="1" id="KW-0472">Membrane</keyword>
<dbReference type="InterPro" id="IPR013686">
    <property type="entry name" value="Polypept-transport_assoc_ShlB"/>
</dbReference>
<dbReference type="EMBL" id="CP002776">
    <property type="protein sequence ID" value="AEG31983.1"/>
    <property type="molecule type" value="Genomic_DNA"/>
</dbReference>
<dbReference type="OrthoDB" id="572300at2"/>
<accession>F6D8Y3</accession>